<gene>
    <name evidence="2" type="ORF">Aph01nite_46300</name>
</gene>
<evidence type="ECO:0000313" key="2">
    <source>
        <dbReference type="EMBL" id="GIH26320.1"/>
    </source>
</evidence>
<reference evidence="2" key="1">
    <citation type="submission" date="2021-01" db="EMBL/GenBank/DDBJ databases">
        <title>Whole genome shotgun sequence of Acrocarpospora phusangensis NBRC 108782.</title>
        <authorList>
            <person name="Komaki H."/>
            <person name="Tamura T."/>
        </authorList>
    </citation>
    <scope>NUCLEOTIDE SEQUENCE</scope>
    <source>
        <strain evidence="2">NBRC 108782</strain>
    </source>
</reference>
<protein>
    <submittedName>
        <fullName evidence="2">Uncharacterized protein</fullName>
    </submittedName>
</protein>
<dbReference type="Proteomes" id="UP000640052">
    <property type="component" value="Unassembled WGS sequence"/>
</dbReference>
<dbReference type="EMBL" id="BOOA01000038">
    <property type="protein sequence ID" value="GIH26320.1"/>
    <property type="molecule type" value="Genomic_DNA"/>
</dbReference>
<comment type="caution">
    <text evidence="2">The sequence shown here is derived from an EMBL/GenBank/DDBJ whole genome shotgun (WGS) entry which is preliminary data.</text>
</comment>
<dbReference type="AlphaFoldDB" id="A0A919QH08"/>
<organism evidence="2 3">
    <name type="scientific">Acrocarpospora phusangensis</name>
    <dbReference type="NCBI Taxonomy" id="1070424"/>
    <lineage>
        <taxon>Bacteria</taxon>
        <taxon>Bacillati</taxon>
        <taxon>Actinomycetota</taxon>
        <taxon>Actinomycetes</taxon>
        <taxon>Streptosporangiales</taxon>
        <taxon>Streptosporangiaceae</taxon>
        <taxon>Acrocarpospora</taxon>
    </lineage>
</organism>
<dbReference type="RefSeq" id="WP_204043001.1">
    <property type="nucleotide sequence ID" value="NZ_BOOA01000038.1"/>
</dbReference>
<keyword evidence="1" id="KW-0732">Signal</keyword>
<feature type="chain" id="PRO_5037226513" evidence="1">
    <location>
        <begin position="31"/>
        <end position="140"/>
    </location>
</feature>
<accession>A0A919QH08</accession>
<evidence type="ECO:0000313" key="3">
    <source>
        <dbReference type="Proteomes" id="UP000640052"/>
    </source>
</evidence>
<keyword evidence="3" id="KW-1185">Reference proteome</keyword>
<evidence type="ECO:0000256" key="1">
    <source>
        <dbReference type="SAM" id="SignalP"/>
    </source>
</evidence>
<feature type="signal peptide" evidence="1">
    <location>
        <begin position="1"/>
        <end position="30"/>
    </location>
</feature>
<sequence>MFSSKRARTLIAMSGLAAGLGLWAPAPASAHEVPGPIAAANATAAAKVSSSGVLLRAKGIRSLVKPYRGVYCITFEDATLPVAGLTPIATLTATGYTPWGMAMVRTTPTVECGNSAGVLTVITGTARSGRRDLPFYLVVP</sequence>
<name>A0A919QH08_9ACTN</name>
<proteinExistence type="predicted"/>